<dbReference type="GO" id="GO:0003743">
    <property type="term" value="F:translation initiation factor activity"/>
    <property type="evidence" value="ECO:0007669"/>
    <property type="project" value="UniProtKB-UniRule"/>
</dbReference>
<feature type="domain" description="Tr-type G" evidence="10">
    <location>
        <begin position="113"/>
        <end position="280"/>
    </location>
</feature>
<evidence type="ECO:0000313" key="11">
    <source>
        <dbReference type="EMBL" id="VEU59823.1"/>
    </source>
</evidence>
<dbReference type="PROSITE" id="PS51722">
    <property type="entry name" value="G_TR_2"/>
    <property type="match status" value="1"/>
</dbReference>
<dbReference type="Pfam" id="PF00009">
    <property type="entry name" value="GTP_EFTU"/>
    <property type="match status" value="1"/>
</dbReference>
<dbReference type="InterPro" id="IPR000795">
    <property type="entry name" value="T_Tr_GTP-bd_dom"/>
</dbReference>
<feature type="binding site" evidence="8">
    <location>
        <begin position="168"/>
        <end position="172"/>
    </location>
    <ligand>
        <name>GTP</name>
        <dbReference type="ChEBI" id="CHEBI:37565"/>
    </ligand>
</feature>
<evidence type="ECO:0000256" key="8">
    <source>
        <dbReference type="HAMAP-Rule" id="MF_00100"/>
    </source>
</evidence>
<dbReference type="NCBIfam" id="TIGR00231">
    <property type="entry name" value="small_GTP"/>
    <property type="match status" value="1"/>
</dbReference>
<dbReference type="InterPro" id="IPR000178">
    <property type="entry name" value="TF_IF2_bacterial-like"/>
</dbReference>
<dbReference type="PANTHER" id="PTHR43381:SF4">
    <property type="entry name" value="EUKARYOTIC TRANSLATION INITIATION FACTOR 5B"/>
    <property type="match status" value="1"/>
</dbReference>
<dbReference type="SUPFAM" id="SSF52540">
    <property type="entry name" value="P-loop containing nucleoside triphosphate hydrolases"/>
    <property type="match status" value="1"/>
</dbReference>
<evidence type="ECO:0000256" key="7">
    <source>
        <dbReference type="ARBA" id="ARBA00025162"/>
    </source>
</evidence>
<dbReference type="FunFam" id="2.40.30.10:FF:000008">
    <property type="entry name" value="Translation initiation factor IF-2"/>
    <property type="match status" value="1"/>
</dbReference>
<dbReference type="Gene3D" id="3.40.50.300">
    <property type="entry name" value="P-loop containing nucleotide triphosphate hydrolases"/>
    <property type="match status" value="1"/>
</dbReference>
<keyword evidence="4 8" id="KW-0547">Nucleotide-binding</keyword>
<dbReference type="KEGG" id="mnu:NCTC10166_00809"/>
<keyword evidence="5 8" id="KW-0648">Protein biosynthesis</keyword>
<dbReference type="Gene3D" id="3.40.50.10050">
    <property type="entry name" value="Translation initiation factor IF- 2, domain 3"/>
    <property type="match status" value="1"/>
</dbReference>
<evidence type="ECO:0000259" key="10">
    <source>
        <dbReference type="PROSITE" id="PS51722"/>
    </source>
</evidence>
<dbReference type="HAMAP" id="MF_00100_B">
    <property type="entry name" value="IF_2_B"/>
    <property type="match status" value="1"/>
</dbReference>
<comment type="function">
    <text evidence="7 8 9">One of the essential components for the initiation of protein synthesis. Protects formylmethionyl-tRNA from spontaneous hydrolysis and promotes its binding to the 30S ribosomal subunits. Also involved in the hydrolysis of GTP during the formation of the 70S ribosomal complex.</text>
</comment>
<dbReference type="InterPro" id="IPR053905">
    <property type="entry name" value="EF-G-like_DII"/>
</dbReference>
<name>A0A449A6N4_9BACT</name>
<dbReference type="InterPro" id="IPR027417">
    <property type="entry name" value="P-loop_NTPase"/>
</dbReference>
<evidence type="ECO:0000256" key="5">
    <source>
        <dbReference type="ARBA" id="ARBA00022917"/>
    </source>
</evidence>
<evidence type="ECO:0000256" key="4">
    <source>
        <dbReference type="ARBA" id="ARBA00022741"/>
    </source>
</evidence>
<keyword evidence="8" id="KW-0963">Cytoplasm</keyword>
<dbReference type="Pfam" id="PF04760">
    <property type="entry name" value="IF2_N"/>
    <property type="match status" value="1"/>
</dbReference>
<dbReference type="CDD" id="cd03692">
    <property type="entry name" value="mtIF2_IVc"/>
    <property type="match status" value="1"/>
</dbReference>
<organism evidence="11 12">
    <name type="scientific">Mesomycoplasma neurolyticum</name>
    <dbReference type="NCBI Taxonomy" id="2120"/>
    <lineage>
        <taxon>Bacteria</taxon>
        <taxon>Bacillati</taxon>
        <taxon>Mycoplasmatota</taxon>
        <taxon>Mycoplasmoidales</taxon>
        <taxon>Metamycoplasmataceae</taxon>
        <taxon>Mesomycoplasma</taxon>
    </lineage>
</organism>
<dbReference type="GO" id="GO:0005525">
    <property type="term" value="F:GTP binding"/>
    <property type="evidence" value="ECO:0007669"/>
    <property type="project" value="UniProtKB-KW"/>
</dbReference>
<dbReference type="OrthoDB" id="9811804at2"/>
<keyword evidence="6 8" id="KW-0342">GTP-binding</keyword>
<dbReference type="EMBL" id="LR214951">
    <property type="protein sequence ID" value="VEU59823.1"/>
    <property type="molecule type" value="Genomic_DNA"/>
</dbReference>
<evidence type="ECO:0000256" key="1">
    <source>
        <dbReference type="ARBA" id="ARBA00007733"/>
    </source>
</evidence>
<dbReference type="InterPro" id="IPR005225">
    <property type="entry name" value="Small_GTP-bd"/>
</dbReference>
<sequence>MSKKDNIKKKTNQQTIKNQFNTVKVELKNGVFNFTGPMTIADFAEKINKNAKDIIMLFFKKGKMYTLNYTLNEEEIAELCIRYDFDFQKHSELNASNFMDEIKIEDEEDELEKRPPIITIMGHVDHGKTTLLDKIRQTNVVDSESGGITQHTGAYQIVYDKRKITFLDTPGHAAFAEMRARGSKITDIVVLVVAADDGVMPQTIEAINHAKHSNVPIIVFINKIDKPIKDVEKIKAELSQYNIMSEEWGGDNIFVQGSGLTGKGINELFEAINLQADILDLKANKNREAIGVVIESKLEKGRGAVATLIIQHGTLNKGDFIVAGSKYGRIKTLEDSNGRPLKKAKPGTPVVITGLNYVPLAGNRIFAFDNEKFAKNLAKDKAISDKESILKEKKIMIDKDGTKILNFIIKGDVYGTTEAVKNALEKLKNEEAQSQVVHSGVGEVTENDILLAKTSNSIIYAFKTTVSAAVKERARESGVEIKEFDIIYKIIEDVQEILNKLRPPKFVEEVIGEALILKIFYYSKVGNIAGCKLLTGKFKAKTKVKVIRKNKVIHVGELDSLRRTTDDVKEVLAGNEFGCHIYKFNDIEVDDTIIAYEQVEVKE</sequence>
<dbReference type="FunFam" id="3.40.50.300:FF:000019">
    <property type="entry name" value="Translation initiation factor IF-2"/>
    <property type="match status" value="1"/>
</dbReference>
<evidence type="ECO:0000256" key="3">
    <source>
        <dbReference type="ARBA" id="ARBA00022540"/>
    </source>
</evidence>
<evidence type="ECO:0000256" key="6">
    <source>
        <dbReference type="ARBA" id="ARBA00023134"/>
    </source>
</evidence>
<dbReference type="InterPro" id="IPR044145">
    <property type="entry name" value="IF2_II"/>
</dbReference>
<dbReference type="CDD" id="cd03702">
    <property type="entry name" value="IF2_mtIF2_II"/>
    <property type="match status" value="1"/>
</dbReference>
<proteinExistence type="inferred from homology"/>
<evidence type="ECO:0000256" key="2">
    <source>
        <dbReference type="ARBA" id="ARBA00020675"/>
    </source>
</evidence>
<dbReference type="CDD" id="cd01887">
    <property type="entry name" value="IF2_eIF5B"/>
    <property type="match status" value="1"/>
</dbReference>
<dbReference type="Pfam" id="PF22042">
    <property type="entry name" value="EF-G_D2"/>
    <property type="match status" value="1"/>
</dbReference>
<feature type="binding site" evidence="8">
    <location>
        <begin position="122"/>
        <end position="129"/>
    </location>
    <ligand>
        <name>GTP</name>
        <dbReference type="ChEBI" id="CHEBI:37565"/>
    </ligand>
</feature>
<feature type="binding site" evidence="8">
    <location>
        <begin position="222"/>
        <end position="225"/>
    </location>
    <ligand>
        <name>GTP</name>
        <dbReference type="ChEBI" id="CHEBI:37565"/>
    </ligand>
</feature>
<reference evidence="11 12" key="1">
    <citation type="submission" date="2019-01" db="EMBL/GenBank/DDBJ databases">
        <authorList>
            <consortium name="Pathogen Informatics"/>
        </authorList>
    </citation>
    <scope>NUCLEOTIDE SEQUENCE [LARGE SCALE GENOMIC DNA]</scope>
    <source>
        <strain evidence="11 12">NCTC10166</strain>
    </source>
</reference>
<dbReference type="PANTHER" id="PTHR43381">
    <property type="entry name" value="TRANSLATION INITIATION FACTOR IF-2-RELATED"/>
    <property type="match status" value="1"/>
</dbReference>
<protein>
    <recommendedName>
        <fullName evidence="2 8">Translation initiation factor IF-2</fullName>
    </recommendedName>
</protein>
<dbReference type="InterPro" id="IPR036925">
    <property type="entry name" value="TIF_IF2_dom3_sf"/>
</dbReference>
<gene>
    <name evidence="8 11" type="primary">infB</name>
    <name evidence="11" type="ORF">NCTC10166_00809</name>
</gene>
<feature type="region of interest" description="G-domain" evidence="8">
    <location>
        <begin position="116"/>
        <end position="264"/>
    </location>
</feature>
<evidence type="ECO:0000256" key="9">
    <source>
        <dbReference type="RuleBase" id="RU000644"/>
    </source>
</evidence>
<dbReference type="RefSeq" id="WP_129720188.1">
    <property type="nucleotide sequence ID" value="NZ_LR214951.1"/>
</dbReference>
<accession>A0A449A6N4</accession>
<dbReference type="GO" id="GO:0005737">
    <property type="term" value="C:cytoplasm"/>
    <property type="evidence" value="ECO:0007669"/>
    <property type="project" value="UniProtKB-SubCell"/>
</dbReference>
<dbReference type="SUPFAM" id="SSF50447">
    <property type="entry name" value="Translation proteins"/>
    <property type="match status" value="2"/>
</dbReference>
<dbReference type="InterPro" id="IPR023115">
    <property type="entry name" value="TIF_IF2_dom3"/>
</dbReference>
<dbReference type="Gene3D" id="2.40.30.10">
    <property type="entry name" value="Translation factors"/>
    <property type="match status" value="2"/>
</dbReference>
<keyword evidence="12" id="KW-1185">Reference proteome</keyword>
<comment type="similarity">
    <text evidence="1 8 9">Belongs to the TRAFAC class translation factor GTPase superfamily. Classic translation factor GTPase family. IF-2 subfamily.</text>
</comment>
<dbReference type="InterPro" id="IPR015760">
    <property type="entry name" value="TIF_IF2"/>
</dbReference>
<keyword evidence="3 8" id="KW-0396">Initiation factor</keyword>
<dbReference type="NCBIfam" id="TIGR00487">
    <property type="entry name" value="IF-2"/>
    <property type="match status" value="1"/>
</dbReference>
<dbReference type="Pfam" id="PF11987">
    <property type="entry name" value="IF-2"/>
    <property type="match status" value="1"/>
</dbReference>
<dbReference type="SUPFAM" id="SSF52156">
    <property type="entry name" value="Initiation factor IF2/eIF5b, domain 3"/>
    <property type="match status" value="1"/>
</dbReference>
<dbReference type="GO" id="GO:0003924">
    <property type="term" value="F:GTPase activity"/>
    <property type="evidence" value="ECO:0007669"/>
    <property type="project" value="UniProtKB-UniRule"/>
</dbReference>
<dbReference type="Proteomes" id="UP000289440">
    <property type="component" value="Chromosome"/>
</dbReference>
<dbReference type="FunFam" id="2.40.30.10:FF:000054">
    <property type="entry name" value="Translation initiation factor IF-2"/>
    <property type="match status" value="1"/>
</dbReference>
<evidence type="ECO:0000313" key="12">
    <source>
        <dbReference type="Proteomes" id="UP000289440"/>
    </source>
</evidence>
<dbReference type="InterPro" id="IPR006847">
    <property type="entry name" value="IF2_N"/>
</dbReference>
<comment type="subcellular location">
    <subcellularLocation>
        <location evidence="8">Cytoplasm</location>
    </subcellularLocation>
</comment>
<dbReference type="AlphaFoldDB" id="A0A449A6N4"/>
<dbReference type="InterPro" id="IPR009000">
    <property type="entry name" value="Transl_B-barrel_sf"/>
</dbReference>
<dbReference type="FunFam" id="3.40.50.10050:FF:000001">
    <property type="entry name" value="Translation initiation factor IF-2"/>
    <property type="match status" value="1"/>
</dbReference>